<gene>
    <name evidence="1" type="ORF">BW732_01800</name>
</gene>
<name>A0A1Q2D3Y9_9ENTE</name>
<evidence type="ECO:0000313" key="2">
    <source>
        <dbReference type="Proteomes" id="UP000188246"/>
    </source>
</evidence>
<keyword evidence="2" id="KW-1185">Reference proteome</keyword>
<protein>
    <submittedName>
        <fullName evidence="1">Uncharacterized protein</fullName>
    </submittedName>
</protein>
<dbReference type="RefSeq" id="WP_077275179.1">
    <property type="nucleotide sequence ID" value="NZ_CP019609.1"/>
</dbReference>
<organism evidence="1 2">
    <name type="scientific">Vagococcus penaei</name>
    <dbReference type="NCBI Taxonomy" id="633807"/>
    <lineage>
        <taxon>Bacteria</taxon>
        <taxon>Bacillati</taxon>
        <taxon>Bacillota</taxon>
        <taxon>Bacilli</taxon>
        <taxon>Lactobacillales</taxon>
        <taxon>Enterococcaceae</taxon>
        <taxon>Vagococcus</taxon>
    </lineage>
</organism>
<sequence>MILECYSDVEKENLYQRVLYGDIVEYFNLMPLIECAIIKNGAVLSGDTIMAIDLTSNAIATDYQTLIINRVGCPILTHKSSQVLLKEFDQTCSLNHNSIRKIIHLLYNRKFRKFPYMKVGTLFMLTDGGVRKNTTLINLTYLDNVTSRARDLPFLTFSNHLEITVPLTYPTIKKRVWQTVKLYTVFFTHELHSLDEEYPHLIFKGWEGSYIIDQRNRFIQLVQKLTLKEFQLFRSYVQGSTSLSARELFDKWIDFM</sequence>
<dbReference type="EMBL" id="CP019609">
    <property type="protein sequence ID" value="AQP53082.1"/>
    <property type="molecule type" value="Genomic_DNA"/>
</dbReference>
<dbReference type="Proteomes" id="UP000188246">
    <property type="component" value="Chromosome"/>
</dbReference>
<proteinExistence type="predicted"/>
<dbReference type="KEGG" id="vpi:BW732_01800"/>
<dbReference type="STRING" id="633807.BW732_01800"/>
<evidence type="ECO:0000313" key="1">
    <source>
        <dbReference type="EMBL" id="AQP53082.1"/>
    </source>
</evidence>
<accession>A0A1Q2D3Y9</accession>
<dbReference type="AlphaFoldDB" id="A0A1Q2D3Y9"/>
<reference evidence="1 2" key="1">
    <citation type="journal article" date="2010" name="Int. J. Syst. Evol. Microbiol.">
        <title>Vagococcus penaei sp. nov., isolated from spoilage microbiota of cooked shrimp (Penaeus vannamei).</title>
        <authorList>
            <person name="Jaffres E."/>
            <person name="Prevost H."/>
            <person name="Rossero A."/>
            <person name="Joffraud J.J."/>
            <person name="Dousset X."/>
        </authorList>
    </citation>
    <scope>NUCLEOTIDE SEQUENCE [LARGE SCALE GENOMIC DNA]</scope>
    <source>
        <strain evidence="1 2">CD276</strain>
    </source>
</reference>